<dbReference type="PROSITE" id="PS50110">
    <property type="entry name" value="RESPONSE_REGULATORY"/>
    <property type="match status" value="1"/>
</dbReference>
<feature type="domain" description="Response regulatory" evidence="3">
    <location>
        <begin position="1"/>
        <end position="119"/>
    </location>
</feature>
<accession>A0ABQ1YEA3</accession>
<keyword evidence="5" id="KW-1185">Reference proteome</keyword>
<dbReference type="InterPro" id="IPR001789">
    <property type="entry name" value="Sig_transdc_resp-reg_receiver"/>
</dbReference>
<dbReference type="Gene3D" id="3.40.50.2300">
    <property type="match status" value="1"/>
</dbReference>
<proteinExistence type="predicted"/>
<dbReference type="CDD" id="cd00156">
    <property type="entry name" value="REC"/>
    <property type="match status" value="1"/>
</dbReference>
<dbReference type="PANTHER" id="PTHR44591:SF3">
    <property type="entry name" value="RESPONSE REGULATORY DOMAIN-CONTAINING PROTEIN"/>
    <property type="match status" value="1"/>
</dbReference>
<organism evidence="4 5">
    <name type="scientific">Dyadobacter endophyticus</name>
    <dbReference type="NCBI Taxonomy" id="1749036"/>
    <lineage>
        <taxon>Bacteria</taxon>
        <taxon>Pseudomonadati</taxon>
        <taxon>Bacteroidota</taxon>
        <taxon>Cytophagia</taxon>
        <taxon>Cytophagales</taxon>
        <taxon>Spirosomataceae</taxon>
        <taxon>Dyadobacter</taxon>
    </lineage>
</organism>
<sequence>MIDDDTDDHEILKMAVEDLDRPMQCLFFPDCESAIAHFSKNAVVAPGYVLIDLKLPRIDGDQCLEELQQLRRFDSPQIVIYSSSIPDEWRERLSKIGVDHFLQKTDSLPNLVDSIQDIINVN</sequence>
<dbReference type="Proteomes" id="UP000600214">
    <property type="component" value="Unassembled WGS sequence"/>
</dbReference>
<name>A0ABQ1YEA3_9BACT</name>
<dbReference type="Pfam" id="PF00072">
    <property type="entry name" value="Response_reg"/>
    <property type="match status" value="1"/>
</dbReference>
<evidence type="ECO:0000256" key="1">
    <source>
        <dbReference type="ARBA" id="ARBA00022553"/>
    </source>
</evidence>
<protein>
    <recommendedName>
        <fullName evidence="3">Response regulatory domain-containing protein</fullName>
    </recommendedName>
</protein>
<evidence type="ECO:0000256" key="2">
    <source>
        <dbReference type="PROSITE-ProRule" id="PRU00169"/>
    </source>
</evidence>
<comment type="caution">
    <text evidence="4">The sequence shown here is derived from an EMBL/GenBank/DDBJ whole genome shotgun (WGS) entry which is preliminary data.</text>
</comment>
<gene>
    <name evidence="4" type="ORF">GCM10007423_02100</name>
</gene>
<evidence type="ECO:0000313" key="4">
    <source>
        <dbReference type="EMBL" id="GGH21171.1"/>
    </source>
</evidence>
<reference evidence="5" key="1">
    <citation type="journal article" date="2019" name="Int. J. Syst. Evol. Microbiol.">
        <title>The Global Catalogue of Microorganisms (GCM) 10K type strain sequencing project: providing services to taxonomists for standard genome sequencing and annotation.</title>
        <authorList>
            <consortium name="The Broad Institute Genomics Platform"/>
            <consortium name="The Broad Institute Genome Sequencing Center for Infectious Disease"/>
            <person name="Wu L."/>
            <person name="Ma J."/>
        </authorList>
    </citation>
    <scope>NUCLEOTIDE SEQUENCE [LARGE SCALE GENOMIC DNA]</scope>
    <source>
        <strain evidence="5">CGMCC 1.15288</strain>
    </source>
</reference>
<dbReference type="SUPFAM" id="SSF52172">
    <property type="entry name" value="CheY-like"/>
    <property type="match status" value="1"/>
</dbReference>
<dbReference type="InterPro" id="IPR011006">
    <property type="entry name" value="CheY-like_superfamily"/>
</dbReference>
<dbReference type="EMBL" id="BMIA01000001">
    <property type="protein sequence ID" value="GGH21171.1"/>
    <property type="molecule type" value="Genomic_DNA"/>
</dbReference>
<evidence type="ECO:0000259" key="3">
    <source>
        <dbReference type="PROSITE" id="PS50110"/>
    </source>
</evidence>
<dbReference type="InterPro" id="IPR050595">
    <property type="entry name" value="Bact_response_regulator"/>
</dbReference>
<feature type="modified residue" description="4-aspartylphosphate" evidence="2">
    <location>
        <position position="52"/>
    </location>
</feature>
<dbReference type="PANTHER" id="PTHR44591">
    <property type="entry name" value="STRESS RESPONSE REGULATOR PROTEIN 1"/>
    <property type="match status" value="1"/>
</dbReference>
<dbReference type="SMART" id="SM00448">
    <property type="entry name" value="REC"/>
    <property type="match status" value="1"/>
</dbReference>
<keyword evidence="1 2" id="KW-0597">Phosphoprotein</keyword>
<evidence type="ECO:0000313" key="5">
    <source>
        <dbReference type="Proteomes" id="UP000600214"/>
    </source>
</evidence>